<keyword evidence="12 20" id="KW-0472">Membrane</keyword>
<keyword evidence="23" id="KW-1185">Reference proteome</keyword>
<feature type="transmembrane region" description="Helical" evidence="20">
    <location>
        <begin position="163"/>
        <end position="187"/>
    </location>
</feature>
<evidence type="ECO:0000256" key="6">
    <source>
        <dbReference type="ARBA" id="ARBA00022553"/>
    </source>
</evidence>
<dbReference type="GO" id="GO:0034765">
    <property type="term" value="P:regulation of monoatomic ion transmembrane transport"/>
    <property type="evidence" value="ECO:0007669"/>
    <property type="project" value="TreeGrafter"/>
</dbReference>
<organism evidence="23 24">
    <name type="scientific">Geotrypetes seraphini</name>
    <name type="common">Gaboon caecilian</name>
    <name type="synonym">Caecilia seraphini</name>
    <dbReference type="NCBI Taxonomy" id="260995"/>
    <lineage>
        <taxon>Eukaryota</taxon>
        <taxon>Metazoa</taxon>
        <taxon>Chordata</taxon>
        <taxon>Craniata</taxon>
        <taxon>Vertebrata</taxon>
        <taxon>Euteleostomi</taxon>
        <taxon>Amphibia</taxon>
        <taxon>Gymnophiona</taxon>
        <taxon>Geotrypetes</taxon>
    </lineage>
</organism>
<gene>
    <name evidence="24" type="primary">KCNJ13</name>
</gene>
<dbReference type="PRINTS" id="PR01320">
    <property type="entry name" value="KIRCHANNEL"/>
</dbReference>
<dbReference type="FunFam" id="2.60.40.1400:FF:000004">
    <property type="entry name" value="inward rectifier potassium channel 13 isoform X1"/>
    <property type="match status" value="1"/>
</dbReference>
<dbReference type="GO" id="GO:1990573">
    <property type="term" value="P:potassium ion import across plasma membrane"/>
    <property type="evidence" value="ECO:0007669"/>
    <property type="project" value="TreeGrafter"/>
</dbReference>
<keyword evidence="10 20" id="KW-1133">Transmembrane helix</keyword>
<comment type="function">
    <text evidence="15">Inward rectifier potassium channels are characterized by a greater tendency to allow potassium to flow into the cell rather than out of it. Their voltage dependence is regulated by the concentration of extracellular potassium; as external potassium is raised, the voltage range of the channel opening shifts to more positive voltages. The inward rectification is mainly due to the blockage of outward current by internal magnesium. KCNJ13 has a very low single channel conductance, low sensitivity to block by external barium and cesium, and no dependence of its inward rectification properties on the internal blocking particle magnesium.</text>
</comment>
<dbReference type="GO" id="GO:0034702">
    <property type="term" value="C:monoatomic ion channel complex"/>
    <property type="evidence" value="ECO:0007669"/>
    <property type="project" value="UniProtKB-KW"/>
</dbReference>
<evidence type="ECO:0000256" key="19">
    <source>
        <dbReference type="RuleBase" id="RU003822"/>
    </source>
</evidence>
<evidence type="ECO:0000256" key="20">
    <source>
        <dbReference type="SAM" id="Phobius"/>
    </source>
</evidence>
<dbReference type="InterPro" id="IPR013518">
    <property type="entry name" value="K_chnl_inward-rec_Kir_cyto"/>
</dbReference>
<dbReference type="CTD" id="3769"/>
<dbReference type="GeneID" id="117367181"/>
<evidence type="ECO:0000259" key="22">
    <source>
        <dbReference type="Pfam" id="PF17655"/>
    </source>
</evidence>
<dbReference type="KEGG" id="gsh:117367181"/>
<protein>
    <recommendedName>
        <fullName evidence="16">Inward rectifier potassium channel 13</fullName>
    </recommendedName>
    <alternativeName>
        <fullName evidence="18">Inward rectifier K(+) channel Kir7.1</fullName>
    </alternativeName>
    <alternativeName>
        <fullName evidence="17">Potassium channel, inwardly rectifying subfamily J member 13</fullName>
    </alternativeName>
</protein>
<dbReference type="PRINTS" id="PR01679">
    <property type="entry name" value="KIR7CHANNEL"/>
</dbReference>
<feature type="transmembrane region" description="Helical" evidence="20">
    <location>
        <begin position="84"/>
        <end position="107"/>
    </location>
</feature>
<evidence type="ECO:0000256" key="1">
    <source>
        <dbReference type="ARBA" id="ARBA00004141"/>
    </source>
</evidence>
<dbReference type="PANTHER" id="PTHR11767:SF3">
    <property type="entry name" value="INWARD RECTIFIER POTASSIUM CHANNEL 13"/>
    <property type="match status" value="1"/>
</dbReference>
<evidence type="ECO:0000256" key="16">
    <source>
        <dbReference type="ARBA" id="ARBA00067901"/>
    </source>
</evidence>
<evidence type="ECO:0000256" key="13">
    <source>
        <dbReference type="ARBA" id="ARBA00023303"/>
    </source>
</evidence>
<dbReference type="GO" id="GO:0005886">
    <property type="term" value="C:plasma membrane"/>
    <property type="evidence" value="ECO:0007669"/>
    <property type="project" value="UniProtKB-SubCell"/>
</dbReference>
<dbReference type="InterPro" id="IPR040445">
    <property type="entry name" value="Kir_TM"/>
</dbReference>
<name>A0A6P8SAV7_GEOSA</name>
<keyword evidence="11 19" id="KW-0406">Ion transport</keyword>
<evidence type="ECO:0000313" key="24">
    <source>
        <dbReference type="RefSeq" id="XP_033815429.1"/>
    </source>
</evidence>
<dbReference type="InterPro" id="IPR016449">
    <property type="entry name" value="K_chnl_inward-rec_Kir"/>
</dbReference>
<evidence type="ECO:0000259" key="21">
    <source>
        <dbReference type="Pfam" id="PF01007"/>
    </source>
</evidence>
<dbReference type="SUPFAM" id="SSF81296">
    <property type="entry name" value="E set domains"/>
    <property type="match status" value="1"/>
</dbReference>
<accession>A0A6P8SAV7</accession>
<dbReference type="GO" id="GO:0005242">
    <property type="term" value="F:inward rectifier potassium channel activity"/>
    <property type="evidence" value="ECO:0007669"/>
    <property type="project" value="InterPro"/>
</dbReference>
<dbReference type="Gene3D" id="2.60.40.1400">
    <property type="entry name" value="G protein-activated inward rectifier potassium channel 1"/>
    <property type="match status" value="1"/>
</dbReference>
<dbReference type="FunFam" id="1.10.287.70:FF:000081">
    <property type="entry name" value="inward rectifier potassium channel 13 isoform X1"/>
    <property type="match status" value="1"/>
</dbReference>
<dbReference type="PANTHER" id="PTHR11767">
    <property type="entry name" value="INWARD RECTIFIER POTASSIUM CHANNEL"/>
    <property type="match status" value="1"/>
</dbReference>
<reference evidence="24" key="1">
    <citation type="submission" date="2025-08" db="UniProtKB">
        <authorList>
            <consortium name="RefSeq"/>
        </authorList>
    </citation>
    <scope>IDENTIFICATION</scope>
</reference>
<dbReference type="OrthoDB" id="273257at2759"/>
<dbReference type="Gene3D" id="1.10.287.70">
    <property type="match status" value="1"/>
</dbReference>
<dbReference type="RefSeq" id="XP_033815429.1">
    <property type="nucleotide sequence ID" value="XM_033959538.1"/>
</dbReference>
<evidence type="ECO:0000256" key="5">
    <source>
        <dbReference type="ARBA" id="ARBA00022538"/>
    </source>
</evidence>
<keyword evidence="7 19" id="KW-0812">Transmembrane</keyword>
<dbReference type="Pfam" id="PF01007">
    <property type="entry name" value="IRK"/>
    <property type="match status" value="1"/>
</dbReference>
<evidence type="ECO:0000256" key="9">
    <source>
        <dbReference type="ARBA" id="ARBA00022958"/>
    </source>
</evidence>
<dbReference type="SUPFAM" id="SSF81324">
    <property type="entry name" value="Voltage-gated potassium channels"/>
    <property type="match status" value="1"/>
</dbReference>
<keyword evidence="9 19" id="KW-0630">Potassium</keyword>
<comment type="similarity">
    <text evidence="19">Belongs to the inward rectifier-type potassium channel (TC 1.A.2.1) family.</text>
</comment>
<dbReference type="Proteomes" id="UP000515159">
    <property type="component" value="Chromosome 9"/>
</dbReference>
<evidence type="ECO:0000256" key="10">
    <source>
        <dbReference type="ARBA" id="ARBA00022989"/>
    </source>
</evidence>
<evidence type="ECO:0000256" key="4">
    <source>
        <dbReference type="ARBA" id="ARBA00022475"/>
    </source>
</evidence>
<evidence type="ECO:0000256" key="18">
    <source>
        <dbReference type="ARBA" id="ARBA00080232"/>
    </source>
</evidence>
<keyword evidence="6" id="KW-0597">Phosphoprotein</keyword>
<evidence type="ECO:0000256" key="17">
    <source>
        <dbReference type="ARBA" id="ARBA00080033"/>
    </source>
</evidence>
<comment type="subcellular location">
    <subcellularLocation>
        <location evidence="2">Cell membrane</location>
    </subcellularLocation>
    <subcellularLocation>
        <location evidence="1 19">Membrane</location>
        <topology evidence="1 19">Multi-pass membrane protein</topology>
    </subcellularLocation>
</comment>
<dbReference type="InterPro" id="IPR014756">
    <property type="entry name" value="Ig_E-set"/>
</dbReference>
<keyword evidence="4" id="KW-1003">Cell membrane</keyword>
<dbReference type="Pfam" id="PF17655">
    <property type="entry name" value="IRK_C"/>
    <property type="match status" value="1"/>
</dbReference>
<dbReference type="InParanoid" id="A0A6P8SAV7"/>
<evidence type="ECO:0000256" key="12">
    <source>
        <dbReference type="ARBA" id="ARBA00023136"/>
    </source>
</evidence>
<keyword evidence="13 19" id="KW-0407">Ion channel</keyword>
<proteinExistence type="inferred from homology"/>
<sequence length="389" mass="43925">MLLQMVLAELATQKFILFHVTFLAAYRMDGTSNKATAFPLLSTRRKRLVTKDGHSTLRMTNTQSKGLLCLRDIWGVLLDIRWRWMMLIFSAAFLTHWLFFAVLWYLLAEINGDLELDHDAPPDNHTICVKYINSFTAAFSFSLETQLTIGYGTMFPSADCPTAIALLAVHMLVGLMLEAFITGVFVAKISRPKNRAYSIRFTDTAVVAHKESKPCLMFQVANTRTSPLTGVKVTAILYEEQDNDQLHHTSVDFQLDNIISGECPFFTFPLTYYHVITQSSPLVPLLQPEELSYFELVIFLSATQEGSGETCQRRTSYLPTEIVSNHRFTSTLVQNTKGEYELRMENFDKTIPELPAAAGNKIQNMAELEVCANGQRIDSFQICEAVLAE</sequence>
<evidence type="ECO:0000256" key="14">
    <source>
        <dbReference type="ARBA" id="ARBA00034430"/>
    </source>
</evidence>
<evidence type="ECO:0000256" key="7">
    <source>
        <dbReference type="ARBA" id="ARBA00022692"/>
    </source>
</evidence>
<evidence type="ECO:0000256" key="3">
    <source>
        <dbReference type="ARBA" id="ARBA00022448"/>
    </source>
</evidence>
<keyword evidence="3 19" id="KW-0813">Transport</keyword>
<dbReference type="InterPro" id="IPR008062">
    <property type="entry name" value="KCNJ13"/>
</dbReference>
<dbReference type="FunCoup" id="A0A6P8SAV7">
    <property type="interactions" value="294"/>
</dbReference>
<dbReference type="AlphaFoldDB" id="A0A6P8SAV7"/>
<evidence type="ECO:0000313" key="23">
    <source>
        <dbReference type="Proteomes" id="UP000515159"/>
    </source>
</evidence>
<evidence type="ECO:0000256" key="8">
    <source>
        <dbReference type="ARBA" id="ARBA00022882"/>
    </source>
</evidence>
<evidence type="ECO:0000256" key="11">
    <source>
        <dbReference type="ARBA" id="ARBA00023065"/>
    </source>
</evidence>
<feature type="domain" description="Inward rectifier potassium channel C-terminal" evidence="22">
    <location>
        <begin position="199"/>
        <end position="356"/>
    </location>
</feature>
<feature type="domain" description="Potassium channel inwardly rectifying transmembrane" evidence="21">
    <location>
        <begin position="49"/>
        <end position="192"/>
    </location>
</feature>
<comment type="catalytic activity">
    <reaction evidence="14">
        <text>K(+)(in) = K(+)(out)</text>
        <dbReference type="Rhea" id="RHEA:29463"/>
        <dbReference type="ChEBI" id="CHEBI:29103"/>
    </reaction>
</comment>
<keyword evidence="5 19" id="KW-0633">Potassium transport</keyword>
<evidence type="ECO:0000256" key="2">
    <source>
        <dbReference type="ARBA" id="ARBA00004236"/>
    </source>
</evidence>
<keyword evidence="8 19" id="KW-0851">Voltage-gated channel</keyword>
<evidence type="ECO:0000256" key="15">
    <source>
        <dbReference type="ARBA" id="ARBA00053687"/>
    </source>
</evidence>
<dbReference type="InterPro" id="IPR041647">
    <property type="entry name" value="IRK_C"/>
</dbReference>